<dbReference type="HOGENOM" id="CLU_010718_0_2_1"/>
<dbReference type="CTD" id="8233939"/>
<name>E0VE30_PEDHC</name>
<dbReference type="PANTHER" id="PTHR11012">
    <property type="entry name" value="PROTEIN KINASE-LIKE DOMAIN-CONTAINING"/>
    <property type="match status" value="1"/>
</dbReference>
<dbReference type="EMBL" id="DS235088">
    <property type="protein sequence ID" value="EEB11636.1"/>
    <property type="molecule type" value="Genomic_DNA"/>
</dbReference>
<dbReference type="OMA" id="IKFYTQV"/>
<evidence type="ECO:0000313" key="4">
    <source>
        <dbReference type="Proteomes" id="UP000009046"/>
    </source>
</evidence>
<dbReference type="KEGG" id="phu:Phum_PHUM127990"/>
<dbReference type="Gene3D" id="3.90.1200.10">
    <property type="match status" value="1"/>
</dbReference>
<dbReference type="InterPro" id="IPR015897">
    <property type="entry name" value="CHK_kinase-like"/>
</dbReference>
<dbReference type="VEuPathDB" id="VectorBase:PHUM127990"/>
<dbReference type="SUPFAM" id="SSF56112">
    <property type="entry name" value="Protein kinase-like (PK-like)"/>
    <property type="match status" value="1"/>
</dbReference>
<dbReference type="GeneID" id="8233939"/>
<reference evidence="2" key="2">
    <citation type="submission" date="2007-04" db="EMBL/GenBank/DDBJ databases">
        <title>The genome of the human body louse.</title>
        <authorList>
            <consortium name="The Human Body Louse Genome Consortium"/>
            <person name="Kirkness E."/>
            <person name="Walenz B."/>
            <person name="Hass B."/>
            <person name="Bruggner R."/>
            <person name="Strausberg R."/>
        </authorList>
    </citation>
    <scope>NUCLEOTIDE SEQUENCE</scope>
    <source>
        <strain evidence="2">USDA</strain>
    </source>
</reference>
<dbReference type="InterPro" id="IPR011009">
    <property type="entry name" value="Kinase-like_dom_sf"/>
</dbReference>
<accession>E0VE30</accession>
<dbReference type="SMART" id="SM00587">
    <property type="entry name" value="CHK"/>
    <property type="match status" value="1"/>
</dbReference>
<reference evidence="3" key="3">
    <citation type="submission" date="2020-05" db="UniProtKB">
        <authorList>
            <consortium name="EnsemblMetazoa"/>
        </authorList>
    </citation>
    <scope>IDENTIFICATION</scope>
    <source>
        <strain evidence="3">USDA</strain>
    </source>
</reference>
<dbReference type="InParanoid" id="E0VE30"/>
<protein>
    <recommendedName>
        <fullName evidence="1">CHK kinase-like domain-containing protein</fullName>
    </recommendedName>
</protein>
<dbReference type="eggNOG" id="ENOG502QVFS">
    <property type="taxonomic scope" value="Eukaryota"/>
</dbReference>
<dbReference type="PANTHER" id="PTHR11012:SF58">
    <property type="entry name" value="CHK KINASE-LIKE DOMAIN-CONTAINING PROTEIN"/>
    <property type="match status" value="1"/>
</dbReference>
<dbReference type="Proteomes" id="UP000009046">
    <property type="component" value="Unassembled WGS sequence"/>
</dbReference>
<dbReference type="Pfam" id="PF02958">
    <property type="entry name" value="EcKL"/>
    <property type="match status" value="1"/>
</dbReference>
<evidence type="ECO:0000313" key="3">
    <source>
        <dbReference type="EnsemblMetazoa" id="PHUM127990-PA"/>
    </source>
</evidence>
<reference evidence="2" key="1">
    <citation type="submission" date="2007-04" db="EMBL/GenBank/DDBJ databases">
        <title>Annotation of Pediculus humanus corporis strain USDA.</title>
        <authorList>
            <person name="Kirkness E."/>
            <person name="Hannick L."/>
            <person name="Hass B."/>
            <person name="Bruggner R."/>
            <person name="Lawson D."/>
            <person name="Bidwell S."/>
            <person name="Joardar V."/>
            <person name="Caler E."/>
            <person name="Walenz B."/>
            <person name="Inman J."/>
            <person name="Schobel S."/>
            <person name="Galinsky K."/>
            <person name="Amedeo P."/>
            <person name="Strausberg R."/>
        </authorList>
    </citation>
    <scope>NUCLEOTIDE SEQUENCE</scope>
    <source>
        <strain evidence="2">USDA</strain>
    </source>
</reference>
<sequence length="418" mass="47823">MINVRERVVTETWLETVLKECHVVTDSSTNGNDSKNVRLNVNSFKIGKGSENSESVLSELIAASINYQIEGGGEEKSLDLIIKLLPLDPFSRYFVTEAEFDLREIKFYTEVVPDLMKFQKDVIRNDEDLIKLPVPKCYLGKHVPFDVSQTGPDSDDEINESIIVLEDLKKQGYQSTPFKNGLTLEQAKASFVAISKIHSLSLAMKLRERKNLKEKYDFLFQTEKTSLSYQQLMERGFPQLILFLESKSDMKDVIGCLHEIRPKIKHLIEVLLAPKQTISLITHTDFWSNNFLFKKNECAILDWQMVTCSQPTNDLALLIISSLTSKTRRENADKLLECYWENFVENLKRLNVDASRDLNYGLSDLFADYKRSQLLALLLCIGSIDVALKDSDIEERLIDVLIDLHKDGILSPEFVNNL</sequence>
<dbReference type="OrthoDB" id="191037at2759"/>
<dbReference type="InterPro" id="IPR004119">
    <property type="entry name" value="EcKL"/>
</dbReference>
<organism>
    <name type="scientific">Pediculus humanus subsp. corporis</name>
    <name type="common">Body louse</name>
    <dbReference type="NCBI Taxonomy" id="121224"/>
    <lineage>
        <taxon>Eukaryota</taxon>
        <taxon>Metazoa</taxon>
        <taxon>Ecdysozoa</taxon>
        <taxon>Arthropoda</taxon>
        <taxon>Hexapoda</taxon>
        <taxon>Insecta</taxon>
        <taxon>Pterygota</taxon>
        <taxon>Neoptera</taxon>
        <taxon>Paraneoptera</taxon>
        <taxon>Psocodea</taxon>
        <taxon>Troctomorpha</taxon>
        <taxon>Phthiraptera</taxon>
        <taxon>Anoplura</taxon>
        <taxon>Pediculidae</taxon>
        <taxon>Pediculus</taxon>
    </lineage>
</organism>
<dbReference type="EMBL" id="AAZO01001496">
    <property type="status" value="NOT_ANNOTATED_CDS"/>
    <property type="molecule type" value="Genomic_DNA"/>
</dbReference>
<proteinExistence type="predicted"/>
<dbReference type="EnsemblMetazoa" id="PHUM127990-RA">
    <property type="protein sequence ID" value="PHUM127990-PA"/>
    <property type="gene ID" value="PHUM127990"/>
</dbReference>
<evidence type="ECO:0000313" key="2">
    <source>
        <dbReference type="EMBL" id="EEB11636.1"/>
    </source>
</evidence>
<dbReference type="AlphaFoldDB" id="E0VE30"/>
<feature type="domain" description="CHK kinase-like" evidence="1">
    <location>
        <begin position="163"/>
        <end position="349"/>
    </location>
</feature>
<gene>
    <name evidence="3" type="primary">8233939</name>
    <name evidence="2" type="ORF">Phum_PHUM127990</name>
</gene>
<dbReference type="RefSeq" id="XP_002424374.1">
    <property type="nucleotide sequence ID" value="XM_002424329.1"/>
</dbReference>
<keyword evidence="4" id="KW-1185">Reference proteome</keyword>
<evidence type="ECO:0000259" key="1">
    <source>
        <dbReference type="SMART" id="SM00587"/>
    </source>
</evidence>